<evidence type="ECO:0000313" key="2">
    <source>
        <dbReference type="EMBL" id="MBO4142690.1"/>
    </source>
</evidence>
<reference evidence="2" key="1">
    <citation type="submission" date="2021-03" db="EMBL/GenBank/DDBJ databases">
        <title>X isolated from Micromonospora tulbaghiae.</title>
        <authorList>
            <person name="Stennett H.L."/>
        </authorList>
    </citation>
    <scope>NUCLEOTIDE SEQUENCE</scope>
    <source>
        <strain evidence="2">28M1-20</strain>
    </source>
</reference>
<name>A0AAW4JND2_9ACTN</name>
<accession>A0AAW4JND2</accession>
<keyword evidence="1" id="KW-0472">Membrane</keyword>
<comment type="caution">
    <text evidence="2">The sequence shown here is derived from an EMBL/GenBank/DDBJ whole genome shotgun (WGS) entry which is preliminary data.</text>
</comment>
<dbReference type="AlphaFoldDB" id="A0AAW4JND2"/>
<sequence>MTRRVAVLLLRVAVRRWPAELRPGLTREWAAELHELARTGRRWGMLRFAVSLAAGRAATPLTDRAGSRRLWRTAGVLLLAPPACVAVLALAGVVMGLTHGWLEMRVPWAAAAQLPTWSALTALLGVALALVVGRAARRTVRVGALPTALGVVLPIAATVTATLALFAGRGESRVWESAPGLLLWLALLTAALWAAGALARRGRLRAAWLAGLLGALVAADAAVILAVVTSIPAAAPVADGLPPDSVDRISAPLWLFTCWTDSSFGLPRPTEWERFLITDRVLVEPMFHLAGTPYALAYAIAAARPAPAAVPGPEPVPAPA</sequence>
<feature type="transmembrane region" description="Helical" evidence="1">
    <location>
        <begin position="206"/>
        <end position="228"/>
    </location>
</feature>
<feature type="transmembrane region" description="Helical" evidence="1">
    <location>
        <begin position="148"/>
        <end position="169"/>
    </location>
</feature>
<gene>
    <name evidence="2" type="ORF">J5U46_21305</name>
</gene>
<feature type="transmembrane region" description="Helical" evidence="1">
    <location>
        <begin position="181"/>
        <end position="199"/>
    </location>
</feature>
<evidence type="ECO:0000256" key="1">
    <source>
        <dbReference type="SAM" id="Phobius"/>
    </source>
</evidence>
<keyword evidence="1" id="KW-0812">Transmembrane</keyword>
<feature type="transmembrane region" description="Helical" evidence="1">
    <location>
        <begin position="74"/>
        <end position="97"/>
    </location>
</feature>
<feature type="transmembrane region" description="Helical" evidence="1">
    <location>
        <begin position="117"/>
        <end position="136"/>
    </location>
</feature>
<dbReference type="Proteomes" id="UP000669887">
    <property type="component" value="Unassembled WGS sequence"/>
</dbReference>
<dbReference type="EMBL" id="JAGFVQ010000048">
    <property type="protein sequence ID" value="MBO4142690.1"/>
    <property type="molecule type" value="Genomic_DNA"/>
</dbReference>
<evidence type="ECO:0000313" key="3">
    <source>
        <dbReference type="Proteomes" id="UP000669887"/>
    </source>
</evidence>
<keyword evidence="1" id="KW-1133">Transmembrane helix</keyword>
<dbReference type="RefSeq" id="WP_208577830.1">
    <property type="nucleotide sequence ID" value="NZ_JAGFVQ010000048.1"/>
</dbReference>
<proteinExistence type="predicted"/>
<organism evidence="2 3">
    <name type="scientific">Micromonospora tulbaghiae</name>
    <dbReference type="NCBI Taxonomy" id="479978"/>
    <lineage>
        <taxon>Bacteria</taxon>
        <taxon>Bacillati</taxon>
        <taxon>Actinomycetota</taxon>
        <taxon>Actinomycetes</taxon>
        <taxon>Micromonosporales</taxon>
        <taxon>Micromonosporaceae</taxon>
        <taxon>Micromonospora</taxon>
    </lineage>
</organism>
<protein>
    <submittedName>
        <fullName evidence="2">Uncharacterized protein</fullName>
    </submittedName>
</protein>